<feature type="region of interest" description="Disordered" evidence="11">
    <location>
        <begin position="249"/>
        <end position="272"/>
    </location>
</feature>
<keyword evidence="15" id="KW-1185">Reference proteome</keyword>
<dbReference type="STRING" id="46835.A0A504Z1U7"/>
<feature type="transmembrane region" description="Helical" evidence="12">
    <location>
        <begin position="104"/>
        <end position="125"/>
    </location>
</feature>
<dbReference type="GO" id="GO:0045202">
    <property type="term" value="C:synapse"/>
    <property type="evidence" value="ECO:0007669"/>
    <property type="project" value="GOC"/>
</dbReference>
<evidence type="ECO:0000256" key="5">
    <source>
        <dbReference type="ARBA" id="ARBA00023040"/>
    </source>
</evidence>
<accession>A0A504Z1U7</accession>
<keyword evidence="3 10" id="KW-0812">Transmembrane</keyword>
<sequence length="793" mass="89492">MTQNIPSVNYSTANQTELLLISKTSKPIAFSFLLLLLVPVATLFGNSLVVFSVIRERSLRNATNWFLVSLATADIILAVLVMPVATWIEMTNGRWMFGDALCNIFVMLDVLFCTASILNLVAISLDRYLAVTHPVSYAKRNNIRRIQLSIAAVWIVSLVISLPVVCGFNAVENYDPTICQSRNAVYIVTSSIGSFYLPAIVLLVLYHRIFALIRKRHKMLDQTARKQIHSGSGTTDWLGDPTQSLCFGLRQSPDKRQSSPKQEVNTSIPLDEPSQFDCSESSQYIVRRLSTEQLGVNKADKFTEISHLMSNESSTKMSAEWYMKNRLSKNVNRFLSLPQLVMHEENLPLNHPSKGFSVSTNTISVPLFKPPGNLSTSILHQTDRCFSVCGSPCSASSFDENHPISSGKHTVTPCSPSLMGPVCSSSYYVTHVYGNHFVVTSQMNLDHSNTETESCPCQYRISSYEYSDVSTCEDSNKRESISNRKRRLTDLLSCCIRVMVSNSDSSTVFSGRRISDLLAFSSSGESNEEFDTYSVKHYRNFPSDNVHCPQCWQSYYNPAELSEWWIGDSAKGMQTKHGSNAQMQKPRTSWRDTENSLELHPCNGKIESGTRIKFRQALDKNHKRLRSKLYWTKSVSRNLKRDQCIQISESETKEYSATQVPLKRSTRAPTKPAFDSTFVNFQAIWKQAVAHSSRRSKQPLSSESLQNTSVYITKGHTREMCSSGNTMKFNLKDSEGQAKSYDKFWASKQRSLSNRERKANKTLAIVLGKFILVIKCPTYIRCHNYQRKGATEL</sequence>
<dbReference type="InterPro" id="IPR000276">
    <property type="entry name" value="GPCR_Rhodpsn"/>
</dbReference>
<feature type="compositionally biased region" description="Polar residues" evidence="11">
    <location>
        <begin position="576"/>
        <end position="587"/>
    </location>
</feature>
<dbReference type="PANTHER" id="PTHR24248">
    <property type="entry name" value="ADRENERGIC RECEPTOR-RELATED G-PROTEIN COUPLED RECEPTOR"/>
    <property type="match status" value="1"/>
</dbReference>
<dbReference type="PRINTS" id="PR00237">
    <property type="entry name" value="GPCRRHODOPSN"/>
</dbReference>
<comment type="similarity">
    <text evidence="10">Belongs to the G-protein coupled receptor 1 family.</text>
</comment>
<feature type="region of interest" description="Disordered" evidence="11">
    <location>
        <begin position="573"/>
        <end position="595"/>
    </location>
</feature>
<evidence type="ECO:0000256" key="4">
    <source>
        <dbReference type="ARBA" id="ARBA00022989"/>
    </source>
</evidence>
<feature type="transmembrane region" description="Helical" evidence="12">
    <location>
        <begin position="183"/>
        <end position="206"/>
    </location>
</feature>
<dbReference type="OrthoDB" id="10010417at2759"/>
<dbReference type="GO" id="GO:0004930">
    <property type="term" value="F:G protein-coupled receptor activity"/>
    <property type="evidence" value="ECO:0007669"/>
    <property type="project" value="UniProtKB-KW"/>
</dbReference>
<dbReference type="GO" id="GO:0005886">
    <property type="term" value="C:plasma membrane"/>
    <property type="evidence" value="ECO:0007669"/>
    <property type="project" value="UniProtKB-SubCell"/>
</dbReference>
<comment type="subcellular location">
    <subcellularLocation>
        <location evidence="1">Cell membrane</location>
        <topology evidence="1">Multi-pass membrane protein</topology>
    </subcellularLocation>
</comment>
<evidence type="ECO:0000256" key="8">
    <source>
        <dbReference type="ARBA" id="ARBA00023170"/>
    </source>
</evidence>
<dbReference type="SUPFAM" id="SSF81321">
    <property type="entry name" value="Family A G protein-coupled receptor-like"/>
    <property type="match status" value="1"/>
</dbReference>
<evidence type="ECO:0000256" key="7">
    <source>
        <dbReference type="ARBA" id="ARBA00023157"/>
    </source>
</evidence>
<evidence type="ECO:0000256" key="9">
    <source>
        <dbReference type="ARBA" id="ARBA00023224"/>
    </source>
</evidence>
<keyword evidence="8 10" id="KW-0675">Receptor</keyword>
<proteinExistence type="inferred from homology"/>
<reference evidence="14 15" key="1">
    <citation type="submission" date="2019-04" db="EMBL/GenBank/DDBJ databases">
        <title>Annotation for the trematode Fasciola gigantica.</title>
        <authorList>
            <person name="Choi Y.-J."/>
        </authorList>
    </citation>
    <scope>NUCLEOTIDE SEQUENCE [LARGE SCALE GENOMIC DNA]</scope>
    <source>
        <strain evidence="14">Uganda_cow_1</strain>
    </source>
</reference>
<gene>
    <name evidence="14" type="ORF">FGIG_09738</name>
</gene>
<dbReference type="PANTHER" id="PTHR24248:SF125">
    <property type="entry name" value="DOPAMINE D2-LIKE RECEPTOR"/>
    <property type="match status" value="1"/>
</dbReference>
<evidence type="ECO:0000256" key="1">
    <source>
        <dbReference type="ARBA" id="ARBA00004651"/>
    </source>
</evidence>
<evidence type="ECO:0000256" key="3">
    <source>
        <dbReference type="ARBA" id="ARBA00022692"/>
    </source>
</evidence>
<dbReference type="Proteomes" id="UP000316759">
    <property type="component" value="Unassembled WGS sequence"/>
</dbReference>
<feature type="transmembrane region" description="Helical" evidence="12">
    <location>
        <begin position="65"/>
        <end position="84"/>
    </location>
</feature>
<dbReference type="GO" id="GO:0001591">
    <property type="term" value="F:dopamine neurotransmitter receptor activity, coupled via Gi/Go"/>
    <property type="evidence" value="ECO:0007669"/>
    <property type="project" value="TreeGrafter"/>
</dbReference>
<evidence type="ECO:0000256" key="2">
    <source>
        <dbReference type="ARBA" id="ARBA00022475"/>
    </source>
</evidence>
<dbReference type="PROSITE" id="PS50262">
    <property type="entry name" value="G_PROTEIN_RECEP_F1_2"/>
    <property type="match status" value="1"/>
</dbReference>
<organism evidence="14 15">
    <name type="scientific">Fasciola gigantica</name>
    <name type="common">Giant liver fluke</name>
    <dbReference type="NCBI Taxonomy" id="46835"/>
    <lineage>
        <taxon>Eukaryota</taxon>
        <taxon>Metazoa</taxon>
        <taxon>Spiralia</taxon>
        <taxon>Lophotrochozoa</taxon>
        <taxon>Platyhelminthes</taxon>
        <taxon>Trematoda</taxon>
        <taxon>Digenea</taxon>
        <taxon>Plagiorchiida</taxon>
        <taxon>Echinostomata</taxon>
        <taxon>Echinostomatoidea</taxon>
        <taxon>Fasciolidae</taxon>
        <taxon>Fasciola</taxon>
    </lineage>
</organism>
<keyword evidence="2" id="KW-1003">Cell membrane</keyword>
<name>A0A504Z1U7_FASGI</name>
<keyword evidence="9 10" id="KW-0807">Transducer</keyword>
<keyword evidence="4 12" id="KW-1133">Transmembrane helix</keyword>
<evidence type="ECO:0000313" key="14">
    <source>
        <dbReference type="EMBL" id="TPP66696.1"/>
    </source>
</evidence>
<evidence type="ECO:0000259" key="13">
    <source>
        <dbReference type="PROSITE" id="PS50262"/>
    </source>
</evidence>
<evidence type="ECO:0000256" key="12">
    <source>
        <dbReference type="SAM" id="Phobius"/>
    </source>
</evidence>
<feature type="domain" description="G-protein coupled receptors family 1 profile" evidence="13">
    <location>
        <begin position="45"/>
        <end position="228"/>
    </location>
</feature>
<dbReference type="AlphaFoldDB" id="A0A504Z1U7"/>
<dbReference type="Pfam" id="PF00001">
    <property type="entry name" value="7tm_1"/>
    <property type="match status" value="1"/>
</dbReference>
<dbReference type="EMBL" id="SUNJ01001511">
    <property type="protein sequence ID" value="TPP66696.1"/>
    <property type="molecule type" value="Genomic_DNA"/>
</dbReference>
<feature type="compositionally biased region" description="Polar residues" evidence="11">
    <location>
        <begin position="259"/>
        <end position="268"/>
    </location>
</feature>
<protein>
    <submittedName>
        <fullName evidence="14">D(3) dopamine receptor</fullName>
    </submittedName>
</protein>
<comment type="caution">
    <text evidence="14">The sequence shown here is derived from an EMBL/GenBank/DDBJ whole genome shotgun (WGS) entry which is preliminary data.</text>
</comment>
<dbReference type="PROSITE" id="PS00237">
    <property type="entry name" value="G_PROTEIN_RECEP_F1_1"/>
    <property type="match status" value="1"/>
</dbReference>
<keyword evidence="5 10" id="KW-0297">G-protein coupled receptor</keyword>
<feature type="transmembrane region" description="Helical" evidence="12">
    <location>
        <begin position="28"/>
        <end position="53"/>
    </location>
</feature>
<evidence type="ECO:0000256" key="11">
    <source>
        <dbReference type="SAM" id="MobiDB-lite"/>
    </source>
</evidence>
<feature type="transmembrane region" description="Helical" evidence="12">
    <location>
        <begin position="146"/>
        <end position="171"/>
    </location>
</feature>
<keyword evidence="6 12" id="KW-0472">Membrane</keyword>
<evidence type="ECO:0000256" key="6">
    <source>
        <dbReference type="ARBA" id="ARBA00023136"/>
    </source>
</evidence>
<evidence type="ECO:0000256" key="10">
    <source>
        <dbReference type="RuleBase" id="RU000688"/>
    </source>
</evidence>
<evidence type="ECO:0000313" key="15">
    <source>
        <dbReference type="Proteomes" id="UP000316759"/>
    </source>
</evidence>
<dbReference type="InterPro" id="IPR017452">
    <property type="entry name" value="GPCR_Rhodpsn_7TM"/>
</dbReference>
<keyword evidence="7" id="KW-1015">Disulfide bond</keyword>
<dbReference type="Gene3D" id="1.20.1070.10">
    <property type="entry name" value="Rhodopsin 7-helix transmembrane proteins"/>
    <property type="match status" value="1"/>
</dbReference>